<keyword evidence="2" id="KW-0012">Acyltransferase</keyword>
<name>A0ABX0L8D4_9NEIS</name>
<dbReference type="Proteomes" id="UP001515641">
    <property type="component" value="Unassembled WGS sequence"/>
</dbReference>
<dbReference type="EMBL" id="JAAOMA010000009">
    <property type="protein sequence ID" value="NHR05298.1"/>
    <property type="molecule type" value="Genomic_DNA"/>
</dbReference>
<evidence type="ECO:0000259" key="3">
    <source>
        <dbReference type="PROSITE" id="PS51186"/>
    </source>
</evidence>
<dbReference type="Gene3D" id="3.40.630.30">
    <property type="match status" value="1"/>
</dbReference>
<dbReference type="PANTHER" id="PTHR43877">
    <property type="entry name" value="AMINOALKYLPHOSPHONATE N-ACETYLTRANSFERASE-RELATED-RELATED"/>
    <property type="match status" value="1"/>
</dbReference>
<dbReference type="InterPro" id="IPR016181">
    <property type="entry name" value="Acyl_CoA_acyltransferase"/>
</dbReference>
<dbReference type="Pfam" id="PF00583">
    <property type="entry name" value="Acetyltransf_1"/>
    <property type="match status" value="1"/>
</dbReference>
<dbReference type="CDD" id="cd04301">
    <property type="entry name" value="NAT_SF"/>
    <property type="match status" value="1"/>
</dbReference>
<keyword evidence="1" id="KW-0808">Transferase</keyword>
<evidence type="ECO:0000256" key="1">
    <source>
        <dbReference type="ARBA" id="ARBA00022679"/>
    </source>
</evidence>
<evidence type="ECO:0000313" key="5">
    <source>
        <dbReference type="Proteomes" id="UP001515641"/>
    </source>
</evidence>
<dbReference type="SUPFAM" id="SSF55729">
    <property type="entry name" value="Acyl-CoA N-acyltransferases (Nat)"/>
    <property type="match status" value="1"/>
</dbReference>
<accession>A0ABX0L8D4</accession>
<feature type="domain" description="N-acetyltransferase" evidence="3">
    <location>
        <begin position="1"/>
        <end position="140"/>
    </location>
</feature>
<sequence length="140" mass="15719">MRAEDALAVARLCLDLGYEATEAEISERFVGLTALPDNQVWVAERDGVVFGWAHCRGVHSLQTPPAVEIVGIVVSQACQRQGLGQRLLSACEAWALQRGYEAIRLRSNIKRVEAHAFYRHLGYQQLKTSHSFSLDLRDRQ</sequence>
<gene>
    <name evidence="4" type="ORF">HA052_08795</name>
</gene>
<reference evidence="4 5" key="1">
    <citation type="submission" date="2020-03" db="EMBL/GenBank/DDBJ databases">
        <title>Draft genome sequence of environmentally isolated cultures.</title>
        <authorList>
            <person name="Wilson H.S."/>
            <person name="De Leon M.E."/>
        </authorList>
    </citation>
    <scope>NUCLEOTIDE SEQUENCE [LARGE SCALE GENOMIC DNA]</scope>
    <source>
        <strain evidence="4 5">HSC-31F16</strain>
    </source>
</reference>
<proteinExistence type="predicted"/>
<organism evidence="4 5">
    <name type="scientific">Chromobacterium fluminis</name>
    <dbReference type="NCBI Taxonomy" id="3044269"/>
    <lineage>
        <taxon>Bacteria</taxon>
        <taxon>Pseudomonadati</taxon>
        <taxon>Pseudomonadota</taxon>
        <taxon>Betaproteobacteria</taxon>
        <taxon>Neisseriales</taxon>
        <taxon>Chromobacteriaceae</taxon>
        <taxon>Chromobacterium</taxon>
    </lineage>
</organism>
<dbReference type="PROSITE" id="PS51186">
    <property type="entry name" value="GNAT"/>
    <property type="match status" value="1"/>
</dbReference>
<comment type="caution">
    <text evidence="4">The sequence shown here is derived from an EMBL/GenBank/DDBJ whole genome shotgun (WGS) entry which is preliminary data.</text>
</comment>
<dbReference type="InterPro" id="IPR000182">
    <property type="entry name" value="GNAT_dom"/>
</dbReference>
<evidence type="ECO:0000313" key="4">
    <source>
        <dbReference type="EMBL" id="NHR05298.1"/>
    </source>
</evidence>
<keyword evidence="5" id="KW-1185">Reference proteome</keyword>
<dbReference type="InterPro" id="IPR050832">
    <property type="entry name" value="Bact_Acetyltransf"/>
</dbReference>
<evidence type="ECO:0000256" key="2">
    <source>
        <dbReference type="ARBA" id="ARBA00023315"/>
    </source>
</evidence>
<protein>
    <submittedName>
        <fullName evidence="4">GNAT family N-acetyltransferase</fullName>
    </submittedName>
</protein>